<keyword evidence="2" id="KW-1185">Reference proteome</keyword>
<dbReference type="Proteomes" id="UP001221142">
    <property type="component" value="Unassembled WGS sequence"/>
</dbReference>
<proteinExistence type="predicted"/>
<protein>
    <submittedName>
        <fullName evidence="1">Uncharacterized protein</fullName>
    </submittedName>
</protein>
<name>A0AAD7BFA0_9AGAR</name>
<gene>
    <name evidence="1" type="ORF">FB45DRAFT_930563</name>
</gene>
<dbReference type="AlphaFoldDB" id="A0AAD7BFA0"/>
<reference evidence="1" key="1">
    <citation type="submission" date="2023-03" db="EMBL/GenBank/DDBJ databases">
        <title>Massive genome expansion in bonnet fungi (Mycena s.s.) driven by repeated elements and novel gene families across ecological guilds.</title>
        <authorList>
            <consortium name="Lawrence Berkeley National Laboratory"/>
            <person name="Harder C.B."/>
            <person name="Miyauchi S."/>
            <person name="Viragh M."/>
            <person name="Kuo A."/>
            <person name="Thoen E."/>
            <person name="Andreopoulos B."/>
            <person name="Lu D."/>
            <person name="Skrede I."/>
            <person name="Drula E."/>
            <person name="Henrissat B."/>
            <person name="Morin E."/>
            <person name="Kohler A."/>
            <person name="Barry K."/>
            <person name="LaButti K."/>
            <person name="Morin E."/>
            <person name="Salamov A."/>
            <person name="Lipzen A."/>
            <person name="Mereny Z."/>
            <person name="Hegedus B."/>
            <person name="Baldrian P."/>
            <person name="Stursova M."/>
            <person name="Weitz H."/>
            <person name="Taylor A."/>
            <person name="Grigoriev I.V."/>
            <person name="Nagy L.G."/>
            <person name="Martin F."/>
            <person name="Kauserud H."/>
        </authorList>
    </citation>
    <scope>NUCLEOTIDE SEQUENCE</scope>
    <source>
        <strain evidence="1">9284</strain>
    </source>
</reference>
<dbReference type="EMBL" id="JARKIF010000018">
    <property type="protein sequence ID" value="KAJ7619359.1"/>
    <property type="molecule type" value="Genomic_DNA"/>
</dbReference>
<sequence length="338" mass="37808">MSLHPTTGTLKRKRDGDNVQRILKTFADFESEGVVLTQSFKEKFLRQLLGSVPFTNASAYFPVLFGKRIASIRVDTTLPAVQTVYHQTAAALLQNPAWNMFVHHVITDRKQVVSRTSIDLVLLYAVRLAQDLIEKDPVLDRKLAESHQVSVPQRQWLDSATWLTLWQSQELPAQNLGPVEMYGRFDYLVAVLDRAHCDVSRSPPCTEFMSAAEVHAGLDHIDILRCGSAAAVTVTATHTMTDESMVVQTLCQGAAACIFTGRTSFVNALTDGRKWRFFEVKKRTNDADPTPFSCKQILLLDIFNPKHTSLIIRLLTISILYPDEFAKRASQDDGVMGA</sequence>
<comment type="caution">
    <text evidence="1">The sequence shown here is derived from an EMBL/GenBank/DDBJ whole genome shotgun (WGS) entry which is preliminary data.</text>
</comment>
<evidence type="ECO:0000313" key="2">
    <source>
        <dbReference type="Proteomes" id="UP001221142"/>
    </source>
</evidence>
<accession>A0AAD7BFA0</accession>
<evidence type="ECO:0000313" key="1">
    <source>
        <dbReference type="EMBL" id="KAJ7619359.1"/>
    </source>
</evidence>
<organism evidence="1 2">
    <name type="scientific">Roridomyces roridus</name>
    <dbReference type="NCBI Taxonomy" id="1738132"/>
    <lineage>
        <taxon>Eukaryota</taxon>
        <taxon>Fungi</taxon>
        <taxon>Dikarya</taxon>
        <taxon>Basidiomycota</taxon>
        <taxon>Agaricomycotina</taxon>
        <taxon>Agaricomycetes</taxon>
        <taxon>Agaricomycetidae</taxon>
        <taxon>Agaricales</taxon>
        <taxon>Marasmiineae</taxon>
        <taxon>Mycenaceae</taxon>
        <taxon>Roridomyces</taxon>
    </lineage>
</organism>